<evidence type="ECO:0008006" key="3">
    <source>
        <dbReference type="Google" id="ProtNLM"/>
    </source>
</evidence>
<dbReference type="RefSeq" id="WP_171594877.1">
    <property type="nucleotide sequence ID" value="NZ_RZNH01000009.1"/>
</dbReference>
<evidence type="ECO:0000313" key="2">
    <source>
        <dbReference type="Proteomes" id="UP000732105"/>
    </source>
</evidence>
<sequence>MKQYNLIFLRNDKMLLSRKQFSDWREIQDEYEEYMASLDFESLKDIEEYIKMDYKLTSKKVKYEVNKLTNSSNDTIEIEI</sequence>
<organism evidence="1 2">
    <name type="scientific">Marinifilum caeruleilacunae</name>
    <dbReference type="NCBI Taxonomy" id="2499076"/>
    <lineage>
        <taxon>Bacteria</taxon>
        <taxon>Pseudomonadati</taxon>
        <taxon>Bacteroidota</taxon>
        <taxon>Bacteroidia</taxon>
        <taxon>Marinilabiliales</taxon>
        <taxon>Marinifilaceae</taxon>
    </lineage>
</organism>
<evidence type="ECO:0000313" key="1">
    <source>
        <dbReference type="EMBL" id="NOU59600.1"/>
    </source>
</evidence>
<name>A0ABX1WUI0_9BACT</name>
<proteinExistence type="predicted"/>
<accession>A0ABX1WUI0</accession>
<gene>
    <name evidence="1" type="ORF">ELS83_07195</name>
</gene>
<dbReference type="EMBL" id="RZNH01000009">
    <property type="protein sequence ID" value="NOU59600.1"/>
    <property type="molecule type" value="Genomic_DNA"/>
</dbReference>
<comment type="caution">
    <text evidence="1">The sequence shown here is derived from an EMBL/GenBank/DDBJ whole genome shotgun (WGS) entry which is preliminary data.</text>
</comment>
<keyword evidence="2" id="KW-1185">Reference proteome</keyword>
<dbReference type="Proteomes" id="UP000732105">
    <property type="component" value="Unassembled WGS sequence"/>
</dbReference>
<protein>
    <recommendedName>
        <fullName evidence="3">Phage protein</fullName>
    </recommendedName>
</protein>
<reference evidence="1 2" key="1">
    <citation type="submission" date="2018-12" db="EMBL/GenBank/DDBJ databases">
        <title>Marinifilum JC070 sp. nov., a marine bacterium isolated from Yongle Blue Hole in the South China Sea.</title>
        <authorList>
            <person name="Fu T."/>
        </authorList>
    </citation>
    <scope>NUCLEOTIDE SEQUENCE [LARGE SCALE GENOMIC DNA]</scope>
    <source>
        <strain evidence="1 2">JC070</strain>
    </source>
</reference>